<dbReference type="RefSeq" id="WP_317548977.1">
    <property type="nucleotide sequence ID" value="NZ_JAWLKE010000006.1"/>
</dbReference>
<accession>A0ABU4B184</accession>
<dbReference type="Proteomes" id="UP001185899">
    <property type="component" value="Unassembled WGS sequence"/>
</dbReference>
<name>A0ABU4B184_9NOCA</name>
<reference evidence="1 2" key="1">
    <citation type="submission" date="2023-10" db="EMBL/GenBank/DDBJ databases">
        <title>Development of a sustainable strategy for remediation of hydrocarbon-contaminated territories based on the waste exchange concept.</title>
        <authorList>
            <person name="Krivoruchko A."/>
        </authorList>
    </citation>
    <scope>NUCLEOTIDE SEQUENCE [LARGE SCALE GENOMIC DNA]</scope>
    <source>
        <strain evidence="1 2">IEGM 1322</strain>
    </source>
</reference>
<dbReference type="EMBL" id="JAWLKE010000006">
    <property type="protein sequence ID" value="MDV6232258.1"/>
    <property type="molecule type" value="Genomic_DNA"/>
</dbReference>
<organism evidence="1 2">
    <name type="scientific">Rhodococcus cercidiphylli</name>
    <dbReference type="NCBI Taxonomy" id="489916"/>
    <lineage>
        <taxon>Bacteria</taxon>
        <taxon>Bacillati</taxon>
        <taxon>Actinomycetota</taxon>
        <taxon>Actinomycetes</taxon>
        <taxon>Mycobacteriales</taxon>
        <taxon>Nocardiaceae</taxon>
        <taxon>Rhodococcus</taxon>
    </lineage>
</organism>
<gene>
    <name evidence="1" type="ORF">R3P95_17035</name>
</gene>
<comment type="caution">
    <text evidence="1">The sequence shown here is derived from an EMBL/GenBank/DDBJ whole genome shotgun (WGS) entry which is preliminary data.</text>
</comment>
<proteinExistence type="predicted"/>
<sequence>MKIVSINAWGDGMCDELTDLVGGADTRTAIYTKGIRSASYMLVATSEVSDHRALMLEFG</sequence>
<keyword evidence="2" id="KW-1185">Reference proteome</keyword>
<evidence type="ECO:0000313" key="1">
    <source>
        <dbReference type="EMBL" id="MDV6232258.1"/>
    </source>
</evidence>
<evidence type="ECO:0000313" key="2">
    <source>
        <dbReference type="Proteomes" id="UP001185899"/>
    </source>
</evidence>
<protein>
    <submittedName>
        <fullName evidence="1">Uncharacterized protein</fullName>
    </submittedName>
</protein>